<proteinExistence type="predicted"/>
<evidence type="ECO:0000313" key="2">
    <source>
        <dbReference type="Proteomes" id="UP000522720"/>
    </source>
</evidence>
<dbReference type="Proteomes" id="UP000522720">
    <property type="component" value="Unassembled WGS sequence"/>
</dbReference>
<comment type="caution">
    <text evidence="1">The sequence shown here is derived from an EMBL/GenBank/DDBJ whole genome shotgun (WGS) entry which is preliminary data.</text>
</comment>
<organism evidence="1 2">
    <name type="scientific">Streptococcus ovuberis</name>
    <dbReference type="NCBI Taxonomy" id="1936207"/>
    <lineage>
        <taxon>Bacteria</taxon>
        <taxon>Bacillati</taxon>
        <taxon>Bacillota</taxon>
        <taxon>Bacilli</taxon>
        <taxon>Lactobacillales</taxon>
        <taxon>Streptococcaceae</taxon>
        <taxon>Streptococcus</taxon>
    </lineage>
</organism>
<protein>
    <submittedName>
        <fullName evidence="1">Uncharacterized protein</fullName>
    </submittedName>
</protein>
<reference evidence="1 2" key="1">
    <citation type="submission" date="2020-04" db="EMBL/GenBank/DDBJ databases">
        <title>MicrobeNet Type strains.</title>
        <authorList>
            <person name="Nicholson A.C."/>
        </authorList>
    </citation>
    <scope>NUCLEOTIDE SEQUENCE [LARGE SCALE GENOMIC DNA]</scope>
    <source>
        <strain evidence="1 2">CCUG 69612</strain>
    </source>
</reference>
<accession>A0A7X6MWL1</accession>
<dbReference type="EMBL" id="JAAXPR010000003">
    <property type="protein sequence ID" value="NKZ19710.1"/>
    <property type="molecule type" value="Genomic_DNA"/>
</dbReference>
<gene>
    <name evidence="1" type="ORF">HF992_02400</name>
</gene>
<evidence type="ECO:0000313" key="1">
    <source>
        <dbReference type="EMBL" id="NKZ19710.1"/>
    </source>
</evidence>
<dbReference type="AlphaFoldDB" id="A0A7X6MWL1"/>
<dbReference type="RefSeq" id="WP_168548466.1">
    <property type="nucleotide sequence ID" value="NZ_JAAXPR010000003.1"/>
</dbReference>
<keyword evidence="2" id="KW-1185">Reference proteome</keyword>
<sequence>MSNFTQIKELMTRLPVMDGVVVVDEFGEYKEMAIELGLGLTEYKGKLAYKINIP</sequence>
<name>A0A7X6MWL1_9STRE</name>